<accession>A0ABV9WH23</accession>
<feature type="domain" description="HTH cro/C1-type" evidence="1">
    <location>
        <begin position="9"/>
        <end position="64"/>
    </location>
</feature>
<dbReference type="SUPFAM" id="SSF52540">
    <property type="entry name" value="P-loop containing nucleoside triphosphate hydrolases"/>
    <property type="match status" value="1"/>
</dbReference>
<dbReference type="InterPro" id="IPR001387">
    <property type="entry name" value="Cro/C1-type_HTH"/>
</dbReference>
<dbReference type="InterPro" id="IPR027417">
    <property type="entry name" value="P-loop_NTPase"/>
</dbReference>
<evidence type="ECO:0000313" key="2">
    <source>
        <dbReference type="EMBL" id="MFC5007340.1"/>
    </source>
</evidence>
<dbReference type="SMART" id="SM00530">
    <property type="entry name" value="HTH_XRE"/>
    <property type="match status" value="1"/>
</dbReference>
<dbReference type="Gene3D" id="1.25.40.10">
    <property type="entry name" value="Tetratricopeptide repeat domain"/>
    <property type="match status" value="1"/>
</dbReference>
<dbReference type="InterPro" id="IPR010982">
    <property type="entry name" value="Lambda_DNA-bd_dom_sf"/>
</dbReference>
<dbReference type="PRINTS" id="PR00364">
    <property type="entry name" value="DISEASERSIST"/>
</dbReference>
<dbReference type="Gene3D" id="1.10.260.40">
    <property type="entry name" value="lambda repressor-like DNA-binding domains"/>
    <property type="match status" value="1"/>
</dbReference>
<dbReference type="RefSeq" id="WP_380127985.1">
    <property type="nucleotide sequence ID" value="NZ_JBHSIU010000121.1"/>
</dbReference>
<comment type="caution">
    <text evidence="2">The sequence shown here is derived from an EMBL/GenBank/DDBJ whole genome shotgun (WGS) entry which is preliminary data.</text>
</comment>
<dbReference type="Pfam" id="PF13560">
    <property type="entry name" value="HTH_31"/>
    <property type="match status" value="1"/>
</dbReference>
<protein>
    <submittedName>
        <fullName evidence="2">Helix-turn-helix domain-containing protein</fullName>
    </submittedName>
</protein>
<sequence length="750" mass="80958">MSTTFALALRTARHECGLTLEELSESSGVSVRALSDMERGRALGPQRRTVELIADALKLDGARRDEFVALAKAGRTRSDHLTATPGLCELPGSIGDFTGRTAELAWISGVSHAPDEPADRLGAAVISGGAGVGKTTLAVRAAHRLRDRFCDGVYFVDALGMSRRPVASAEILARVLRAMGLRDQHLPQDPAERAGRYRQLLRQQHVLVIVDDAASESQIRPLLPGAGPSQLIVTSRRLLAGLEGVQRLHLDPMPTPDAQDLLSRILAERFDPPRTGDLRDLVDLLGGLPLAVRIVGNRLTSRPGWSVADLVTRLSAVERRLDQLSAGDLKVAAAFEMSYEQLPDPVRALFRRASLVPGTDFSAVLASVIGEIAVPVAEDQLDDLVDLGLLEAADSGRYRFHDLVRLYASQRLQAEDPDDVVADARRRMVAWLLDTLTTAARQFQPDGADTGAFGCTEHAEAWIRTEAEHWFQALGAAAVAGDHRAVVRTVSAAYAYHERWVHWPRWSDVFTLALDAAVQLGDAALQAEFLNYLAYTHTLPWRVDGPAALDCAQRARTLARQAGDLRQEAFALLYTAAARRIRPVRHLDAALGALRQAAELFERVGDASARVESVLGGGVIAFDLGDAAAALAAYQQALTIVEDPASGLTSFAVEAVLPHILGHSAQALGRLGRRDEAIPMMLRAVDLFGGLQVVMGQAAWLRILGEELYGAEQAAEARACLSRAGELYETVGQHDRAAYCRGRAGATSRS</sequence>
<dbReference type="Gene3D" id="3.40.50.300">
    <property type="entry name" value="P-loop containing nucleotide triphosphate hydrolases"/>
    <property type="match status" value="1"/>
</dbReference>
<proteinExistence type="predicted"/>
<dbReference type="InterPro" id="IPR003593">
    <property type="entry name" value="AAA+_ATPase"/>
</dbReference>
<dbReference type="Pfam" id="PF00931">
    <property type="entry name" value="NB-ARC"/>
    <property type="match status" value="1"/>
</dbReference>
<gene>
    <name evidence="2" type="ORF">ACFPIJ_57215</name>
</gene>
<organism evidence="2 3">
    <name type="scientific">Dactylosporangium cerinum</name>
    <dbReference type="NCBI Taxonomy" id="1434730"/>
    <lineage>
        <taxon>Bacteria</taxon>
        <taxon>Bacillati</taxon>
        <taxon>Actinomycetota</taxon>
        <taxon>Actinomycetes</taxon>
        <taxon>Micromonosporales</taxon>
        <taxon>Micromonosporaceae</taxon>
        <taxon>Dactylosporangium</taxon>
    </lineage>
</organism>
<dbReference type="EMBL" id="JBHSIU010000121">
    <property type="protein sequence ID" value="MFC5007340.1"/>
    <property type="molecule type" value="Genomic_DNA"/>
</dbReference>
<name>A0ABV9WH23_9ACTN</name>
<evidence type="ECO:0000259" key="1">
    <source>
        <dbReference type="PROSITE" id="PS50943"/>
    </source>
</evidence>
<dbReference type="InterPro" id="IPR011990">
    <property type="entry name" value="TPR-like_helical_dom_sf"/>
</dbReference>
<dbReference type="InterPro" id="IPR002182">
    <property type="entry name" value="NB-ARC"/>
</dbReference>
<dbReference type="SMART" id="SM00382">
    <property type="entry name" value="AAA"/>
    <property type="match status" value="1"/>
</dbReference>
<dbReference type="CDD" id="cd00093">
    <property type="entry name" value="HTH_XRE"/>
    <property type="match status" value="1"/>
</dbReference>
<dbReference type="PROSITE" id="PS50943">
    <property type="entry name" value="HTH_CROC1"/>
    <property type="match status" value="1"/>
</dbReference>
<reference evidence="3" key="1">
    <citation type="journal article" date="2019" name="Int. J. Syst. Evol. Microbiol.">
        <title>The Global Catalogue of Microorganisms (GCM) 10K type strain sequencing project: providing services to taxonomists for standard genome sequencing and annotation.</title>
        <authorList>
            <consortium name="The Broad Institute Genomics Platform"/>
            <consortium name="The Broad Institute Genome Sequencing Center for Infectious Disease"/>
            <person name="Wu L."/>
            <person name="Ma J."/>
        </authorList>
    </citation>
    <scope>NUCLEOTIDE SEQUENCE [LARGE SCALE GENOMIC DNA]</scope>
    <source>
        <strain evidence="3">CGMCC 4.7152</strain>
    </source>
</reference>
<dbReference type="SUPFAM" id="SSF48452">
    <property type="entry name" value="TPR-like"/>
    <property type="match status" value="2"/>
</dbReference>
<dbReference type="Proteomes" id="UP001595912">
    <property type="component" value="Unassembled WGS sequence"/>
</dbReference>
<dbReference type="PANTHER" id="PTHR47691">
    <property type="entry name" value="REGULATOR-RELATED"/>
    <property type="match status" value="1"/>
</dbReference>
<dbReference type="SUPFAM" id="SSF47413">
    <property type="entry name" value="lambda repressor-like DNA-binding domains"/>
    <property type="match status" value="1"/>
</dbReference>
<dbReference type="PANTHER" id="PTHR47691:SF3">
    <property type="entry name" value="HTH-TYPE TRANSCRIPTIONAL REGULATOR RV0890C-RELATED"/>
    <property type="match status" value="1"/>
</dbReference>
<keyword evidence="3" id="KW-1185">Reference proteome</keyword>
<evidence type="ECO:0000313" key="3">
    <source>
        <dbReference type="Proteomes" id="UP001595912"/>
    </source>
</evidence>